<dbReference type="Proteomes" id="UP000295244">
    <property type="component" value="Unassembled WGS sequence"/>
</dbReference>
<dbReference type="Pfam" id="PF03099">
    <property type="entry name" value="BPL_LplA_LipB"/>
    <property type="match status" value="1"/>
</dbReference>
<dbReference type="SUPFAM" id="SSF50037">
    <property type="entry name" value="C-terminal domain of transcriptional repressors"/>
    <property type="match status" value="1"/>
</dbReference>
<evidence type="ECO:0000256" key="2">
    <source>
        <dbReference type="ARBA" id="ARBA00022741"/>
    </source>
</evidence>
<dbReference type="InterPro" id="IPR045864">
    <property type="entry name" value="aa-tRNA-synth_II/BPL/LPL"/>
</dbReference>
<dbReference type="SUPFAM" id="SSF55681">
    <property type="entry name" value="Class II aaRS and biotin synthetases"/>
    <property type="match status" value="1"/>
</dbReference>
<dbReference type="OrthoDB" id="9807064at2"/>
<accession>A0A4R1BHR2</accession>
<evidence type="ECO:0000256" key="4">
    <source>
        <dbReference type="ARBA" id="ARBA00023267"/>
    </source>
</evidence>
<keyword evidence="8" id="KW-1185">Reference proteome</keyword>
<dbReference type="PROSITE" id="PS51733">
    <property type="entry name" value="BPL_LPL_CATALYTIC"/>
    <property type="match status" value="1"/>
</dbReference>
<dbReference type="InterPro" id="IPR003142">
    <property type="entry name" value="BPL_C"/>
</dbReference>
<keyword evidence="4" id="KW-0092">Biotin</keyword>
<protein>
    <recommendedName>
        <fullName evidence="5">biotin--[biotin carboxyl-carrier protein] ligase</fullName>
        <ecNumber evidence="5">6.3.4.15</ecNumber>
    </recommendedName>
</protein>
<dbReference type="Gene3D" id="3.30.930.10">
    <property type="entry name" value="Bira Bifunctional Protein, Domain 2"/>
    <property type="match status" value="1"/>
</dbReference>
<dbReference type="EMBL" id="SKBU01000015">
    <property type="protein sequence ID" value="TCJ16761.1"/>
    <property type="molecule type" value="Genomic_DNA"/>
</dbReference>
<evidence type="ECO:0000256" key="3">
    <source>
        <dbReference type="ARBA" id="ARBA00022840"/>
    </source>
</evidence>
<proteinExistence type="predicted"/>
<evidence type="ECO:0000256" key="1">
    <source>
        <dbReference type="ARBA" id="ARBA00022598"/>
    </source>
</evidence>
<dbReference type="EC" id="6.3.4.15" evidence="5"/>
<dbReference type="InterPro" id="IPR008988">
    <property type="entry name" value="Transcriptional_repressor_C"/>
</dbReference>
<feature type="domain" description="BPL/LPL catalytic" evidence="6">
    <location>
        <begin position="10"/>
        <end position="211"/>
    </location>
</feature>
<sequence length="244" mass="25728">MLPLPAILLPVNARELSSLSAAAGFPVFHVGAVGSTQDWVKARLAEIPPPFAVLADHQTAGRGRRGSPWYDEPGASLILSAALNLSGLPFRPELLPLAVGLAVARELEGLGVKGVRIKWPNDILVGGEKICGILVETVFSGGLRVAVAGMGLNVDRAPFGTCLREHAPDADRLQLAGDLLSALPELGFDPAAYAARDYLRGRRVRVGEVSGEAAGIDASGALVVRRDEGGFERVHAGEVRVEHW</sequence>
<dbReference type="InterPro" id="IPR004143">
    <property type="entry name" value="BPL_LPL_catalytic"/>
</dbReference>
<dbReference type="AlphaFoldDB" id="A0A4R1BHR2"/>
<dbReference type="InterPro" id="IPR004408">
    <property type="entry name" value="Biotin_CoA_COase_ligase"/>
</dbReference>
<comment type="caution">
    <text evidence="7">The sequence shown here is derived from an EMBL/GenBank/DDBJ whole genome shotgun (WGS) entry which is preliminary data.</text>
</comment>
<keyword evidence="3" id="KW-0067">ATP-binding</keyword>
<dbReference type="GO" id="GO:0005524">
    <property type="term" value="F:ATP binding"/>
    <property type="evidence" value="ECO:0007669"/>
    <property type="project" value="UniProtKB-KW"/>
</dbReference>
<keyword evidence="2" id="KW-0547">Nucleotide-binding</keyword>
<name>A0A4R1BHR2_9ACTN</name>
<reference evidence="7 8" key="1">
    <citation type="submission" date="2019-03" db="EMBL/GenBank/DDBJ databases">
        <title>Whole genome sequence of a novel Rubrobacter taiwanensis strain, isolated from Yellowstone National Park.</title>
        <authorList>
            <person name="Freed S."/>
            <person name="Ramaley R.F."/>
            <person name="Kyndt J.A."/>
        </authorList>
    </citation>
    <scope>NUCLEOTIDE SEQUENCE [LARGE SCALE GENOMIC DNA]</scope>
    <source>
        <strain evidence="7 8">Yellowstone</strain>
    </source>
</reference>
<dbReference type="GO" id="GO:0004077">
    <property type="term" value="F:biotin--[biotin carboxyl-carrier protein] ligase activity"/>
    <property type="evidence" value="ECO:0007669"/>
    <property type="project" value="UniProtKB-EC"/>
</dbReference>
<keyword evidence="1 7" id="KW-0436">Ligase</keyword>
<dbReference type="Pfam" id="PF02237">
    <property type="entry name" value="BPL_C"/>
    <property type="match status" value="1"/>
</dbReference>
<dbReference type="CDD" id="cd16442">
    <property type="entry name" value="BPL"/>
    <property type="match status" value="1"/>
</dbReference>
<evidence type="ECO:0000256" key="5">
    <source>
        <dbReference type="ARBA" id="ARBA00024227"/>
    </source>
</evidence>
<evidence type="ECO:0000259" key="6">
    <source>
        <dbReference type="PROSITE" id="PS51733"/>
    </source>
</evidence>
<dbReference type="GO" id="GO:0005737">
    <property type="term" value="C:cytoplasm"/>
    <property type="evidence" value="ECO:0007669"/>
    <property type="project" value="TreeGrafter"/>
</dbReference>
<evidence type="ECO:0000313" key="8">
    <source>
        <dbReference type="Proteomes" id="UP000295244"/>
    </source>
</evidence>
<dbReference type="PANTHER" id="PTHR12835">
    <property type="entry name" value="BIOTIN PROTEIN LIGASE"/>
    <property type="match status" value="1"/>
</dbReference>
<organism evidence="7 8">
    <name type="scientific">Rubrobacter taiwanensis</name>
    <dbReference type="NCBI Taxonomy" id="185139"/>
    <lineage>
        <taxon>Bacteria</taxon>
        <taxon>Bacillati</taxon>
        <taxon>Actinomycetota</taxon>
        <taxon>Rubrobacteria</taxon>
        <taxon>Rubrobacterales</taxon>
        <taxon>Rubrobacteraceae</taxon>
        <taxon>Rubrobacter</taxon>
    </lineage>
</organism>
<dbReference type="Gene3D" id="2.30.30.100">
    <property type="match status" value="1"/>
</dbReference>
<evidence type="ECO:0000313" key="7">
    <source>
        <dbReference type="EMBL" id="TCJ16761.1"/>
    </source>
</evidence>
<gene>
    <name evidence="7" type="ORF">E0L93_08535</name>
</gene>
<dbReference type="PANTHER" id="PTHR12835:SF5">
    <property type="entry name" value="BIOTIN--PROTEIN LIGASE"/>
    <property type="match status" value="1"/>
</dbReference>
<dbReference type="NCBIfam" id="TIGR00121">
    <property type="entry name" value="birA_ligase"/>
    <property type="match status" value="1"/>
</dbReference>